<dbReference type="PANTHER" id="PTHR10073:SF12">
    <property type="entry name" value="DNA MISMATCH REPAIR PROTEIN MLH1"/>
    <property type="match status" value="1"/>
</dbReference>
<dbReference type="InterPro" id="IPR020568">
    <property type="entry name" value="Ribosomal_Su5_D2-typ_SF"/>
</dbReference>
<dbReference type="InterPro" id="IPR038973">
    <property type="entry name" value="MutL/Mlh/Pms-like"/>
</dbReference>
<keyword evidence="4" id="KW-1185">Reference proteome</keyword>
<evidence type="ECO:0000313" key="4">
    <source>
        <dbReference type="Proteomes" id="UP000192356"/>
    </source>
</evidence>
<dbReference type="GO" id="GO:0005524">
    <property type="term" value="F:ATP binding"/>
    <property type="evidence" value="ECO:0007669"/>
    <property type="project" value="InterPro"/>
</dbReference>
<dbReference type="GO" id="GO:0006298">
    <property type="term" value="P:mismatch repair"/>
    <property type="evidence" value="ECO:0007669"/>
    <property type="project" value="InterPro"/>
</dbReference>
<dbReference type="OrthoDB" id="10263226at2759"/>
<dbReference type="InterPro" id="IPR013507">
    <property type="entry name" value="DNA_mismatch_S5_2-like"/>
</dbReference>
<feature type="domain" description="DNA mismatch repair protein S5" evidence="2">
    <location>
        <begin position="198"/>
        <end position="294"/>
    </location>
</feature>
<gene>
    <name evidence="3" type="ORF">HERIO_2710</name>
</gene>
<dbReference type="Pfam" id="PF01119">
    <property type="entry name" value="DNA_mis_repair"/>
    <property type="match status" value="1"/>
</dbReference>
<dbReference type="VEuPathDB" id="MicrosporidiaDB:HERIO_2710"/>
<accession>A0A1X0QDW9</accession>
<reference evidence="3 4" key="1">
    <citation type="journal article" date="2017" name="Environ. Microbiol.">
        <title>Decay of the glycolytic pathway and adaptation to intranuclear parasitism within Enterocytozoonidae microsporidia.</title>
        <authorList>
            <person name="Wiredu Boakye D."/>
            <person name="Jaroenlak P."/>
            <person name="Prachumwat A."/>
            <person name="Williams T.A."/>
            <person name="Bateman K.S."/>
            <person name="Itsathitphaisarn O."/>
            <person name="Sritunyalucksana K."/>
            <person name="Paszkiewicz K.H."/>
            <person name="Moore K.A."/>
            <person name="Stentiford G.D."/>
            <person name="Williams B.A."/>
        </authorList>
    </citation>
    <scope>NUCLEOTIDE SEQUENCE [LARGE SCALE GENOMIC DNA]</scope>
    <source>
        <strain evidence="3 4">GB1</strain>
    </source>
</reference>
<dbReference type="VEuPathDB" id="MicrosporidiaDB:A0H76_2978"/>
<dbReference type="GO" id="GO:0140664">
    <property type="term" value="F:ATP-dependent DNA damage sensor activity"/>
    <property type="evidence" value="ECO:0007669"/>
    <property type="project" value="InterPro"/>
</dbReference>
<dbReference type="PANTHER" id="PTHR10073">
    <property type="entry name" value="DNA MISMATCH REPAIR PROTEIN MLH, PMS, MUTL"/>
    <property type="match status" value="1"/>
</dbReference>
<dbReference type="InterPro" id="IPR036890">
    <property type="entry name" value="HATPase_C_sf"/>
</dbReference>
<dbReference type="AlphaFoldDB" id="A0A1X0QDW9"/>
<dbReference type="GO" id="GO:0016887">
    <property type="term" value="F:ATP hydrolysis activity"/>
    <property type="evidence" value="ECO:0007669"/>
    <property type="project" value="InterPro"/>
</dbReference>
<dbReference type="EMBL" id="LVKB01000005">
    <property type="protein sequence ID" value="ORD97967.1"/>
    <property type="molecule type" value="Genomic_DNA"/>
</dbReference>
<comment type="caution">
    <text evidence="3">The sequence shown here is derived from an EMBL/GenBank/DDBJ whole genome shotgun (WGS) entry which is preliminary data.</text>
</comment>
<evidence type="ECO:0000259" key="2">
    <source>
        <dbReference type="SMART" id="SM01340"/>
    </source>
</evidence>
<dbReference type="InterPro" id="IPR014762">
    <property type="entry name" value="DNA_mismatch_repair_CS"/>
</dbReference>
<dbReference type="GO" id="GO:0030983">
    <property type="term" value="F:mismatched DNA binding"/>
    <property type="evidence" value="ECO:0007669"/>
    <property type="project" value="InterPro"/>
</dbReference>
<sequence length="495" mass="57461">MIKKLPDQLITKITAGEVITSYYSAVKELLENALDANSTSITIQIGKNTLTPNISIRDNGTGIDESDLELLCANNCTSKCTTTIKNVHTYGFRGEALHAISLACQQIKVNTIKSNNNLGFSCIYKDGVLIEKKLIQLSFNQGTEITVENLFHNNFIRKSEYLTKKMYNKVNDLIKTYTAVNLNISINNSQYNNLNESVSDLFKLTTYHLIDKPQYKVIYSHYNINTFYLTVNNRKVNNKELRKLLFKNRTNTFLFISLYSNEIDFNIHPSKDEVLIENKEVYESIINEVNNYLNLNVITSNSIETNSLNLTNKDKIKPFNKQYSSSFIKQLKLSNSFKDDDLIENELTENELTENELTENNLTEKKFIENDLIEKKLIENDLTTNELIEKTLTKNNLIENNLIEKTLSTNNLIEKKYKLKCKLKELIYIGTYKLNNETYSICELNNSLIECYPINNLDKKLIEIKSNMNSEFKDQIIYYRIIINMKEVYKKFKRI</sequence>
<comment type="similarity">
    <text evidence="1">Belongs to the DNA mismatch repair MutL/HexB family.</text>
</comment>
<organism evidence="3 4">
    <name type="scientific">Hepatospora eriocheir</name>
    <dbReference type="NCBI Taxonomy" id="1081669"/>
    <lineage>
        <taxon>Eukaryota</taxon>
        <taxon>Fungi</taxon>
        <taxon>Fungi incertae sedis</taxon>
        <taxon>Microsporidia</taxon>
        <taxon>Hepatosporidae</taxon>
        <taxon>Hepatospora</taxon>
    </lineage>
</organism>
<dbReference type="Pfam" id="PF13589">
    <property type="entry name" value="HATPase_c_3"/>
    <property type="match status" value="1"/>
</dbReference>
<name>A0A1X0QDW9_9MICR</name>
<proteinExistence type="inferred from homology"/>
<dbReference type="Gene3D" id="3.30.565.10">
    <property type="entry name" value="Histidine kinase-like ATPase, C-terminal domain"/>
    <property type="match status" value="1"/>
</dbReference>
<dbReference type="SUPFAM" id="SSF54211">
    <property type="entry name" value="Ribosomal protein S5 domain 2-like"/>
    <property type="match status" value="1"/>
</dbReference>
<dbReference type="PROSITE" id="PS00058">
    <property type="entry name" value="DNA_MISMATCH_REPAIR_1"/>
    <property type="match status" value="1"/>
</dbReference>
<dbReference type="GO" id="GO:0032300">
    <property type="term" value="C:mismatch repair complex"/>
    <property type="evidence" value="ECO:0007669"/>
    <property type="project" value="InterPro"/>
</dbReference>
<dbReference type="SMART" id="SM01340">
    <property type="entry name" value="DNA_mis_repair"/>
    <property type="match status" value="1"/>
</dbReference>
<evidence type="ECO:0000313" key="3">
    <source>
        <dbReference type="EMBL" id="ORD97967.1"/>
    </source>
</evidence>
<dbReference type="SUPFAM" id="SSF55874">
    <property type="entry name" value="ATPase domain of HSP90 chaperone/DNA topoisomerase II/histidine kinase"/>
    <property type="match status" value="1"/>
</dbReference>
<evidence type="ECO:0000256" key="1">
    <source>
        <dbReference type="ARBA" id="ARBA00006082"/>
    </source>
</evidence>
<protein>
    <submittedName>
        <fullName evidence="3">DNA mismatch repair</fullName>
    </submittedName>
</protein>
<dbReference type="Proteomes" id="UP000192356">
    <property type="component" value="Unassembled WGS sequence"/>
</dbReference>